<sequence length="165" mass="19357">MQLLQKNSRDIVEHISQLIREKHFRDRNSLEKGVEEASKSFVFRLCFMTSFGITKRISNAIGYDKLKNSFDKALEAQPYNSVKLIDLAIKLSYSNIVSHIDIIEKYKDDMEKNKLSVVVLQNLVIDYMYMFDVDYKTRSRICSKLGISVQEQRKIDHISTIKRKK</sequence>
<proteinExistence type="predicted"/>
<evidence type="ECO:0000313" key="1">
    <source>
        <dbReference type="EMBL" id="MBB5284041.1"/>
    </source>
</evidence>
<gene>
    <name evidence="1" type="ORF">HNQ92_002184</name>
</gene>
<comment type="caution">
    <text evidence="1">The sequence shown here is derived from an EMBL/GenBank/DDBJ whole genome shotgun (WGS) entry which is preliminary data.</text>
</comment>
<keyword evidence="2" id="KW-1185">Reference proteome</keyword>
<evidence type="ECO:0000313" key="2">
    <source>
        <dbReference type="Proteomes" id="UP000557307"/>
    </source>
</evidence>
<dbReference type="AlphaFoldDB" id="A0A840TKM3"/>
<accession>A0A840TKM3</accession>
<dbReference type="EMBL" id="JACHGF010000003">
    <property type="protein sequence ID" value="MBB5284041.1"/>
    <property type="molecule type" value="Genomic_DNA"/>
</dbReference>
<dbReference type="RefSeq" id="WP_184174014.1">
    <property type="nucleotide sequence ID" value="NZ_JACHGF010000003.1"/>
</dbReference>
<name>A0A840TKM3_9BACT</name>
<organism evidence="1 2">
    <name type="scientific">Rhabdobacter roseus</name>
    <dbReference type="NCBI Taxonomy" id="1655419"/>
    <lineage>
        <taxon>Bacteria</taxon>
        <taxon>Pseudomonadati</taxon>
        <taxon>Bacteroidota</taxon>
        <taxon>Cytophagia</taxon>
        <taxon>Cytophagales</taxon>
        <taxon>Cytophagaceae</taxon>
        <taxon>Rhabdobacter</taxon>
    </lineage>
</organism>
<protein>
    <submittedName>
        <fullName evidence="1">Uncharacterized protein</fullName>
    </submittedName>
</protein>
<reference evidence="1 2" key="1">
    <citation type="submission" date="2020-08" db="EMBL/GenBank/DDBJ databases">
        <title>Genomic Encyclopedia of Type Strains, Phase IV (KMG-IV): sequencing the most valuable type-strain genomes for metagenomic binning, comparative biology and taxonomic classification.</title>
        <authorList>
            <person name="Goeker M."/>
        </authorList>
    </citation>
    <scope>NUCLEOTIDE SEQUENCE [LARGE SCALE GENOMIC DNA]</scope>
    <source>
        <strain evidence="1 2">DSM 105074</strain>
    </source>
</reference>
<dbReference type="Proteomes" id="UP000557307">
    <property type="component" value="Unassembled WGS sequence"/>
</dbReference>